<dbReference type="EMBL" id="CP094929">
    <property type="protein sequence ID" value="UOM52289.1"/>
    <property type="molecule type" value="Genomic_DNA"/>
</dbReference>
<dbReference type="Proteomes" id="UP000829708">
    <property type="component" value="Chromosome"/>
</dbReference>
<organism evidence="2 3">
    <name type="scientific">Sphaerochaeta associata</name>
    <dbReference type="NCBI Taxonomy" id="1129264"/>
    <lineage>
        <taxon>Bacteria</taxon>
        <taxon>Pseudomonadati</taxon>
        <taxon>Spirochaetota</taxon>
        <taxon>Spirochaetia</taxon>
        <taxon>Spirochaetales</taxon>
        <taxon>Sphaerochaetaceae</taxon>
        <taxon>Sphaerochaeta</taxon>
    </lineage>
</organism>
<feature type="domain" description="Xylose isomerase-like TIM barrel" evidence="1">
    <location>
        <begin position="153"/>
        <end position="273"/>
    </location>
</feature>
<gene>
    <name evidence="2" type="ORF">MUG09_05815</name>
</gene>
<dbReference type="InterPro" id="IPR013022">
    <property type="entry name" value="Xyl_isomerase-like_TIM-brl"/>
</dbReference>
<evidence type="ECO:0000259" key="1">
    <source>
        <dbReference type="Pfam" id="PF01261"/>
    </source>
</evidence>
<sequence>MQKHVMSLVGFSSASEIAAYKTAFPSMHYELSYKMSEQLLSEVSPMLAGRIASVHACCPALPIFPNFGSHDEQVIAQSYDAICKSFETARSCNADIVVLHPGYVCDRAMPSSNAARKQLLDDPSFSRYIVHADGAICGADYPNQDIYRYHAVQAFKQLEHVAQVARTYGVKLAVENLNPRVGYLFQTPWEMERLAALQDVYLCLDVGHLWISSFVYDFPYLPAIQRIIETDKVVNCHLHSNATNTAAKHFSDDHHTFDKYGFPARQVLELLAGTHANLTLEMVEDFDYNTRFLLKEIAAIQHGGQE</sequence>
<keyword evidence="3" id="KW-1185">Reference proteome</keyword>
<evidence type="ECO:0000313" key="2">
    <source>
        <dbReference type="EMBL" id="UOM52289.1"/>
    </source>
</evidence>
<reference evidence="3" key="1">
    <citation type="journal article" date="2024" name="J Bioinform Genom">
        <title>Complete genome sequence of the type strain bacterium Sphaerochaeta associata GLS2t (VKM B-2742)t.</title>
        <authorList>
            <person name="Troshina O.Y."/>
            <person name="Tepeeva A.N."/>
            <person name="Arzamasceva V.O."/>
            <person name="Whitman W.B."/>
            <person name="Varghese N."/>
            <person name="Shapiro N."/>
            <person name="Woyke T."/>
            <person name="Kripides N.C."/>
            <person name="Vasilenko O.V."/>
        </authorList>
    </citation>
    <scope>NUCLEOTIDE SEQUENCE [LARGE SCALE GENOMIC DNA]</scope>
    <source>
        <strain evidence="3">GLS2T</strain>
    </source>
</reference>
<name>A0ABY4DE34_9SPIR</name>
<accession>A0ABY4DE34</accession>
<evidence type="ECO:0000313" key="3">
    <source>
        <dbReference type="Proteomes" id="UP000829708"/>
    </source>
</evidence>
<dbReference type="Gene3D" id="3.20.20.150">
    <property type="entry name" value="Divalent-metal-dependent TIM barrel enzymes"/>
    <property type="match status" value="1"/>
</dbReference>
<dbReference type="Pfam" id="PF01261">
    <property type="entry name" value="AP_endonuc_2"/>
    <property type="match status" value="1"/>
</dbReference>
<protein>
    <submittedName>
        <fullName evidence="2">Sugar phosphate isomerase/epimerase</fullName>
    </submittedName>
</protein>
<proteinExistence type="predicted"/>
<dbReference type="SUPFAM" id="SSF51658">
    <property type="entry name" value="Xylose isomerase-like"/>
    <property type="match status" value="1"/>
</dbReference>
<dbReference type="RefSeq" id="WP_244774427.1">
    <property type="nucleotide sequence ID" value="NZ_CP094929.1"/>
</dbReference>
<dbReference type="GO" id="GO:0016853">
    <property type="term" value="F:isomerase activity"/>
    <property type="evidence" value="ECO:0007669"/>
    <property type="project" value="UniProtKB-KW"/>
</dbReference>
<dbReference type="InterPro" id="IPR036237">
    <property type="entry name" value="Xyl_isomerase-like_sf"/>
</dbReference>
<keyword evidence="2" id="KW-0413">Isomerase</keyword>